<feature type="region of interest" description="Disordered" evidence="1">
    <location>
        <begin position="1"/>
        <end position="34"/>
    </location>
</feature>
<feature type="non-terminal residue" evidence="2">
    <location>
        <position position="34"/>
    </location>
</feature>
<sequence>MQSSEHGRSGSYLQCHSVIPPGLEFETRDPSKPT</sequence>
<protein>
    <submittedName>
        <fullName evidence="2">RCG20043</fullName>
    </submittedName>
</protein>
<reference evidence="3" key="1">
    <citation type="submission" date="2005-09" db="EMBL/GenBank/DDBJ databases">
        <authorList>
            <person name="Mural R.J."/>
            <person name="Li P.W."/>
            <person name="Adams M.D."/>
            <person name="Amanatides P.G."/>
            <person name="Baden-Tillson H."/>
            <person name="Barnstead M."/>
            <person name="Chin S.H."/>
            <person name="Dew I."/>
            <person name="Evans C.A."/>
            <person name="Ferriera S."/>
            <person name="Flanigan M."/>
            <person name="Fosler C."/>
            <person name="Glodek A."/>
            <person name="Gu Z."/>
            <person name="Holt R.A."/>
            <person name="Jennings D."/>
            <person name="Kraft C.L."/>
            <person name="Lu F."/>
            <person name="Nguyen T."/>
            <person name="Nusskern D.R."/>
            <person name="Pfannkoch C.M."/>
            <person name="Sitter C."/>
            <person name="Sutton G.G."/>
            <person name="Venter J.C."/>
            <person name="Wang Z."/>
            <person name="Woodage T."/>
            <person name="Zheng X.H."/>
            <person name="Zhong F."/>
        </authorList>
    </citation>
    <scope>NUCLEOTIDE SEQUENCE [LARGE SCALE GENOMIC DNA]</scope>
    <source>
        <strain>BN</strain>
        <strain evidence="3">Sprague-Dawley</strain>
    </source>
</reference>
<evidence type="ECO:0000256" key="1">
    <source>
        <dbReference type="SAM" id="MobiDB-lite"/>
    </source>
</evidence>
<proteinExistence type="predicted"/>
<dbReference type="Proteomes" id="UP000234681">
    <property type="component" value="Chromosome X"/>
</dbReference>
<name>A6KT27_RAT</name>
<dbReference type="AlphaFoldDB" id="A6KT27"/>
<feature type="compositionally biased region" description="Basic and acidic residues" evidence="1">
    <location>
        <begin position="25"/>
        <end position="34"/>
    </location>
</feature>
<evidence type="ECO:0000313" key="2">
    <source>
        <dbReference type="EMBL" id="EDL85813.1"/>
    </source>
</evidence>
<dbReference type="EMBL" id="CH474117">
    <property type="protein sequence ID" value="EDL85813.1"/>
    <property type="molecule type" value="Genomic_DNA"/>
</dbReference>
<evidence type="ECO:0000313" key="3">
    <source>
        <dbReference type="Proteomes" id="UP000234681"/>
    </source>
</evidence>
<gene>
    <name evidence="2" type="ORF">rCG_20043</name>
</gene>
<accession>A6KT27</accession>
<organism evidence="2 3">
    <name type="scientific">Rattus norvegicus</name>
    <name type="common">Rat</name>
    <dbReference type="NCBI Taxonomy" id="10116"/>
    <lineage>
        <taxon>Eukaryota</taxon>
        <taxon>Metazoa</taxon>
        <taxon>Chordata</taxon>
        <taxon>Craniata</taxon>
        <taxon>Vertebrata</taxon>
        <taxon>Euteleostomi</taxon>
        <taxon>Mammalia</taxon>
        <taxon>Eutheria</taxon>
        <taxon>Euarchontoglires</taxon>
        <taxon>Glires</taxon>
        <taxon>Rodentia</taxon>
        <taxon>Myomorpha</taxon>
        <taxon>Muroidea</taxon>
        <taxon>Muridae</taxon>
        <taxon>Murinae</taxon>
        <taxon>Rattus</taxon>
    </lineage>
</organism>